<name>E6SQ66_BACT6</name>
<evidence type="ECO:0000256" key="1">
    <source>
        <dbReference type="SAM" id="SignalP"/>
    </source>
</evidence>
<dbReference type="STRING" id="693979.Bache_1947"/>
<dbReference type="RefSeq" id="WP_013547518.1">
    <property type="nucleotide sequence ID" value="NC_014933.1"/>
</dbReference>
<keyword evidence="3" id="KW-1185">Reference proteome</keyword>
<reference evidence="2 3" key="2">
    <citation type="journal article" date="2011" name="Stand. Genomic Sci.">
        <title>Complete genome sequence of Bacteroides helcogenes type strain (P 36-108).</title>
        <authorList>
            <person name="Pati A."/>
            <person name="Gronow S."/>
            <person name="Zeytun A."/>
            <person name="Lapidus A."/>
            <person name="Nolan M."/>
            <person name="Hammon N."/>
            <person name="Deshpande S."/>
            <person name="Cheng J.F."/>
            <person name="Tapia R."/>
            <person name="Han C."/>
            <person name="Goodwin L."/>
            <person name="Pitluck S."/>
            <person name="Liolios K."/>
            <person name="Pagani I."/>
            <person name="Ivanova N."/>
            <person name="Mavromatis K."/>
            <person name="Chen A."/>
            <person name="Palaniappan K."/>
            <person name="Land M."/>
            <person name="Hauser L."/>
            <person name="Chang Y.J."/>
            <person name="Jeffries C.D."/>
            <person name="Detter J.C."/>
            <person name="Brambilla E."/>
            <person name="Rohde M."/>
            <person name="Goker M."/>
            <person name="Woyke T."/>
            <person name="Bristow J."/>
            <person name="Eisen J.A."/>
            <person name="Markowitz V."/>
            <person name="Hugenholtz P."/>
            <person name="Kyrpides N.C."/>
            <person name="Klenk H.P."/>
            <person name="Lucas S."/>
        </authorList>
    </citation>
    <scope>NUCLEOTIDE SEQUENCE [LARGE SCALE GENOMIC DNA]</scope>
    <source>
        <strain evidence="3">ATCC 35417 / DSM 20613 / JCM 6297 / CCUG 15421 / P 36-108</strain>
    </source>
</reference>
<dbReference type="KEGG" id="bhl:Bache_1947"/>
<reference key="1">
    <citation type="submission" date="2010-11" db="EMBL/GenBank/DDBJ databases">
        <title>The complete genome of Bacteroides helcogenes P 36-108.</title>
        <authorList>
            <consortium name="US DOE Joint Genome Institute (JGI-PGF)"/>
            <person name="Lucas S."/>
            <person name="Copeland A."/>
            <person name="Lapidus A."/>
            <person name="Bruce D."/>
            <person name="Goodwin L."/>
            <person name="Pitluck S."/>
            <person name="Kyrpides N."/>
            <person name="Mavromatis K."/>
            <person name="Ivanova N."/>
            <person name="Zeytun A."/>
            <person name="Brettin T."/>
            <person name="Detter J.C."/>
            <person name="Tapia R."/>
            <person name="Han C."/>
            <person name="Land M."/>
            <person name="Hauser L."/>
            <person name="Markowitz V."/>
            <person name="Cheng J.-F."/>
            <person name="Hugenholtz P."/>
            <person name="Woyke T."/>
            <person name="Wu D."/>
            <person name="Gronow S."/>
            <person name="Wellnitz S."/>
            <person name="Brambilla E."/>
            <person name="Klenk H.-P."/>
            <person name="Eisen J.A."/>
        </authorList>
    </citation>
    <scope>NUCLEOTIDE SEQUENCE</scope>
    <source>
        <strain>P 36-108</strain>
    </source>
</reference>
<feature type="signal peptide" evidence="1">
    <location>
        <begin position="1"/>
        <end position="19"/>
    </location>
</feature>
<dbReference type="EMBL" id="CP002352">
    <property type="protein sequence ID" value="ADV43925.1"/>
    <property type="molecule type" value="Genomic_DNA"/>
</dbReference>
<accession>E6SQ66</accession>
<protein>
    <submittedName>
        <fullName evidence="2">Uncharacterized protein</fullName>
    </submittedName>
</protein>
<dbReference type="eggNOG" id="ENOG5030XFW">
    <property type="taxonomic scope" value="Bacteria"/>
</dbReference>
<dbReference type="HOGENOM" id="CLU_1243270_0_0_10"/>
<dbReference type="AlphaFoldDB" id="E6SQ66"/>
<organism evidence="2 3">
    <name type="scientific">Bacteroides helcogenes (strain ATCC 35417 / DSM 20613 / JCM 6297 / CCUG 15421 / P 36-108)</name>
    <dbReference type="NCBI Taxonomy" id="693979"/>
    <lineage>
        <taxon>Bacteria</taxon>
        <taxon>Pseudomonadati</taxon>
        <taxon>Bacteroidota</taxon>
        <taxon>Bacteroidia</taxon>
        <taxon>Bacteroidales</taxon>
        <taxon>Bacteroidaceae</taxon>
        <taxon>Bacteroides</taxon>
    </lineage>
</organism>
<feature type="chain" id="PRO_5003209291" evidence="1">
    <location>
        <begin position="20"/>
        <end position="222"/>
    </location>
</feature>
<gene>
    <name evidence="2" type="ordered locus">Bache_1947</name>
</gene>
<evidence type="ECO:0000313" key="2">
    <source>
        <dbReference type="EMBL" id="ADV43925.1"/>
    </source>
</evidence>
<dbReference type="OrthoDB" id="1093240at2"/>
<keyword evidence="1" id="KW-0732">Signal</keyword>
<sequence>MKKIVLIVALAAVTAIARAQIPNFGTTVGDQKLYGYSSMKYRANSSTWETYSTLQYGISDYAQVGADLYTNGAASYIGYVVRGGYKFCDYFKLGGQLTPSFDMGNNHRFGYLTSALYINGNITKDGRLFYVTDTWLENNKNELTSAKQWSYLGYTCPLGKNGSQSLTPMAGIIHSWKFDQDVDLSLGCYYSYKNINLYAWTNDILTKHPRFILAVEFSFSNK</sequence>
<dbReference type="PATRIC" id="fig|693979.3.peg.2054"/>
<dbReference type="Proteomes" id="UP000008630">
    <property type="component" value="Chromosome"/>
</dbReference>
<evidence type="ECO:0000313" key="3">
    <source>
        <dbReference type="Proteomes" id="UP000008630"/>
    </source>
</evidence>
<proteinExistence type="predicted"/>